<keyword evidence="6" id="KW-0862">Zinc</keyword>
<gene>
    <name evidence="11" type="ORF">CKAN_01146000</name>
</gene>
<name>A0A443NW14_9MAGN</name>
<dbReference type="SUPFAM" id="SSF46689">
    <property type="entry name" value="Homeodomain-like"/>
    <property type="match status" value="1"/>
</dbReference>
<proteinExistence type="predicted"/>
<dbReference type="InterPro" id="IPR001005">
    <property type="entry name" value="SANT/Myb"/>
</dbReference>
<keyword evidence="6" id="KW-0863">Zinc-finger</keyword>
<evidence type="ECO:0000256" key="3">
    <source>
        <dbReference type="ARBA" id="ARBA00023125"/>
    </source>
</evidence>
<evidence type="ECO:0000259" key="8">
    <source>
        <dbReference type="PROSITE" id="PS50158"/>
    </source>
</evidence>
<feature type="domain" description="SANT" evidence="9">
    <location>
        <begin position="91"/>
        <end position="139"/>
    </location>
</feature>
<sequence length="262" mass="29126">MVRKCSHCGKKGHNSRTCSSYRRTFSGLRLFGVQLDIDSPMKKSFSMDSFPFSPSSSSRAYTEEPVDKISYGYHSDGLIGRTQQRKKGVPWTEAEHRTFLAGLAKLGKGDWRGISRNFVRTRTATQVASHAQKYFLRIGSFNKKNRRSSLFDMVGNSNTDVHVTDSMSKDPSPWEFPALSSFSTYHEVCKNNPLINIDSLEQEVQDNQKSKHSASSALFLVPLGMSSESSSGCVSRPSSAITKPAIALDSPNLELTIALERQ</sequence>
<dbReference type="OrthoDB" id="118550at2759"/>
<keyword evidence="3" id="KW-0238">DNA-binding</keyword>
<evidence type="ECO:0000259" key="9">
    <source>
        <dbReference type="PROSITE" id="PS51293"/>
    </source>
</evidence>
<dbReference type="GO" id="GO:0006355">
    <property type="term" value="P:regulation of DNA-templated transcription"/>
    <property type="evidence" value="ECO:0007669"/>
    <property type="project" value="UniProtKB-ARBA"/>
</dbReference>
<dbReference type="PROSITE" id="PS51293">
    <property type="entry name" value="SANT"/>
    <property type="match status" value="1"/>
</dbReference>
<dbReference type="InterPro" id="IPR009057">
    <property type="entry name" value="Homeodomain-like_sf"/>
</dbReference>
<keyword evidence="12" id="KW-1185">Reference proteome</keyword>
<protein>
    <submittedName>
        <fullName evidence="11">Transcription factor MYB1R1-like protein isoform X2</fullName>
    </submittedName>
</protein>
<keyword evidence="2" id="KW-0805">Transcription regulation</keyword>
<feature type="domain" description="HTH myb-type" evidence="10">
    <location>
        <begin position="83"/>
        <end position="139"/>
    </location>
</feature>
<evidence type="ECO:0000313" key="11">
    <source>
        <dbReference type="EMBL" id="RWR82728.1"/>
    </source>
</evidence>
<reference evidence="11 12" key="1">
    <citation type="journal article" date="2019" name="Nat. Plants">
        <title>Stout camphor tree genome fills gaps in understanding of flowering plant genome evolution.</title>
        <authorList>
            <person name="Chaw S.M."/>
            <person name="Liu Y.C."/>
            <person name="Wu Y.W."/>
            <person name="Wang H.Y."/>
            <person name="Lin C.I."/>
            <person name="Wu C.S."/>
            <person name="Ke H.M."/>
            <person name="Chang L.Y."/>
            <person name="Hsu C.Y."/>
            <person name="Yang H.T."/>
            <person name="Sudianto E."/>
            <person name="Hsu M.H."/>
            <person name="Wu K.P."/>
            <person name="Wang L.N."/>
            <person name="Leebens-Mack J.H."/>
            <person name="Tsai I.J."/>
        </authorList>
    </citation>
    <scope>NUCLEOTIDE SEQUENCE [LARGE SCALE GENOMIC DNA]</scope>
    <source>
        <strain evidence="12">cv. Chaw 1501</strain>
        <tissue evidence="11">Young leaves</tissue>
    </source>
</reference>
<dbReference type="Proteomes" id="UP000283530">
    <property type="component" value="Unassembled WGS sequence"/>
</dbReference>
<comment type="subcellular location">
    <subcellularLocation>
        <location evidence="1">Nucleus</location>
    </subcellularLocation>
</comment>
<dbReference type="PROSITE" id="PS51294">
    <property type="entry name" value="HTH_MYB"/>
    <property type="match status" value="1"/>
</dbReference>
<dbReference type="InterPro" id="IPR017930">
    <property type="entry name" value="Myb_dom"/>
</dbReference>
<dbReference type="PANTHER" id="PTHR44191">
    <property type="entry name" value="TRANSCRIPTION FACTOR KUA1"/>
    <property type="match status" value="1"/>
</dbReference>
<dbReference type="Gene3D" id="1.10.10.60">
    <property type="entry name" value="Homeodomain-like"/>
    <property type="match status" value="1"/>
</dbReference>
<dbReference type="FunFam" id="1.10.10.60:FF:000009">
    <property type="entry name" value="transcription factor MYB1R1"/>
    <property type="match status" value="1"/>
</dbReference>
<evidence type="ECO:0000256" key="4">
    <source>
        <dbReference type="ARBA" id="ARBA00023163"/>
    </source>
</evidence>
<dbReference type="InterPro" id="IPR006447">
    <property type="entry name" value="Myb_dom_plants"/>
</dbReference>
<evidence type="ECO:0000313" key="12">
    <source>
        <dbReference type="Proteomes" id="UP000283530"/>
    </source>
</evidence>
<feature type="domain" description="CCHC-type" evidence="8">
    <location>
        <begin position="3"/>
        <end position="18"/>
    </location>
</feature>
<dbReference type="GO" id="GO:0003677">
    <property type="term" value="F:DNA binding"/>
    <property type="evidence" value="ECO:0007669"/>
    <property type="project" value="UniProtKB-KW"/>
</dbReference>
<dbReference type="Pfam" id="PF00249">
    <property type="entry name" value="Myb_DNA-binding"/>
    <property type="match status" value="1"/>
</dbReference>
<dbReference type="STRING" id="337451.A0A443NW14"/>
<organism evidence="11 12">
    <name type="scientific">Cinnamomum micranthum f. kanehirae</name>
    <dbReference type="NCBI Taxonomy" id="337451"/>
    <lineage>
        <taxon>Eukaryota</taxon>
        <taxon>Viridiplantae</taxon>
        <taxon>Streptophyta</taxon>
        <taxon>Embryophyta</taxon>
        <taxon>Tracheophyta</taxon>
        <taxon>Spermatophyta</taxon>
        <taxon>Magnoliopsida</taxon>
        <taxon>Magnoliidae</taxon>
        <taxon>Laurales</taxon>
        <taxon>Lauraceae</taxon>
        <taxon>Cinnamomum</taxon>
    </lineage>
</organism>
<keyword evidence="5" id="KW-0539">Nucleus</keyword>
<accession>A0A443NW14</accession>
<comment type="caution">
    <text evidence="11">The sequence shown here is derived from an EMBL/GenBank/DDBJ whole genome shotgun (WGS) entry which is preliminary data.</text>
</comment>
<dbReference type="AlphaFoldDB" id="A0A443NW14"/>
<dbReference type="InterPro" id="IPR001878">
    <property type="entry name" value="Znf_CCHC"/>
</dbReference>
<dbReference type="GO" id="GO:0009723">
    <property type="term" value="P:response to ethylene"/>
    <property type="evidence" value="ECO:0007669"/>
    <property type="project" value="TreeGrafter"/>
</dbReference>
<feature type="domain" description="Myb-like" evidence="7">
    <location>
        <begin position="83"/>
        <end position="135"/>
    </location>
</feature>
<evidence type="ECO:0000256" key="1">
    <source>
        <dbReference type="ARBA" id="ARBA00004123"/>
    </source>
</evidence>
<dbReference type="NCBIfam" id="TIGR01557">
    <property type="entry name" value="myb_SHAQKYF"/>
    <property type="match status" value="1"/>
</dbReference>
<dbReference type="GO" id="GO:0009739">
    <property type="term" value="P:response to gibberellin"/>
    <property type="evidence" value="ECO:0007669"/>
    <property type="project" value="TreeGrafter"/>
</dbReference>
<keyword evidence="6" id="KW-0479">Metal-binding</keyword>
<dbReference type="PROSITE" id="PS50090">
    <property type="entry name" value="MYB_LIKE"/>
    <property type="match status" value="1"/>
</dbReference>
<dbReference type="GO" id="GO:0005634">
    <property type="term" value="C:nucleus"/>
    <property type="evidence" value="ECO:0007669"/>
    <property type="project" value="UniProtKB-SubCell"/>
</dbReference>
<dbReference type="CDD" id="cd00167">
    <property type="entry name" value="SANT"/>
    <property type="match status" value="1"/>
</dbReference>
<evidence type="ECO:0000259" key="7">
    <source>
        <dbReference type="PROSITE" id="PS50090"/>
    </source>
</evidence>
<dbReference type="PROSITE" id="PS50158">
    <property type="entry name" value="ZF_CCHC"/>
    <property type="match status" value="1"/>
</dbReference>
<dbReference type="GO" id="GO:0008270">
    <property type="term" value="F:zinc ion binding"/>
    <property type="evidence" value="ECO:0007669"/>
    <property type="project" value="UniProtKB-KW"/>
</dbReference>
<evidence type="ECO:0000256" key="5">
    <source>
        <dbReference type="ARBA" id="ARBA00023242"/>
    </source>
</evidence>
<evidence type="ECO:0000259" key="10">
    <source>
        <dbReference type="PROSITE" id="PS51294"/>
    </source>
</evidence>
<evidence type="ECO:0000256" key="6">
    <source>
        <dbReference type="PROSITE-ProRule" id="PRU00047"/>
    </source>
</evidence>
<dbReference type="InterPro" id="IPR017884">
    <property type="entry name" value="SANT_dom"/>
</dbReference>
<evidence type="ECO:0000256" key="2">
    <source>
        <dbReference type="ARBA" id="ARBA00023015"/>
    </source>
</evidence>
<dbReference type="SMART" id="SM00717">
    <property type="entry name" value="SANT"/>
    <property type="match status" value="1"/>
</dbReference>
<dbReference type="EMBL" id="QPKB01000004">
    <property type="protein sequence ID" value="RWR82728.1"/>
    <property type="molecule type" value="Genomic_DNA"/>
</dbReference>
<dbReference type="PANTHER" id="PTHR44191:SF62">
    <property type="entry name" value="OS04G0341900 PROTEIN"/>
    <property type="match status" value="1"/>
</dbReference>
<keyword evidence="4" id="KW-0804">Transcription</keyword>
<dbReference type="InterPro" id="IPR052245">
    <property type="entry name" value="Plant_Stress_Dev_TF"/>
</dbReference>